<organism evidence="4 5">
    <name type="scientific">Hibiscus syriacus</name>
    <name type="common">Rose of Sharon</name>
    <dbReference type="NCBI Taxonomy" id="106335"/>
    <lineage>
        <taxon>Eukaryota</taxon>
        <taxon>Viridiplantae</taxon>
        <taxon>Streptophyta</taxon>
        <taxon>Embryophyta</taxon>
        <taxon>Tracheophyta</taxon>
        <taxon>Spermatophyta</taxon>
        <taxon>Magnoliopsida</taxon>
        <taxon>eudicotyledons</taxon>
        <taxon>Gunneridae</taxon>
        <taxon>Pentapetalae</taxon>
        <taxon>rosids</taxon>
        <taxon>malvids</taxon>
        <taxon>Malvales</taxon>
        <taxon>Malvaceae</taxon>
        <taxon>Malvoideae</taxon>
        <taxon>Hibiscus</taxon>
    </lineage>
</organism>
<dbReference type="UniPathway" id="UPA00143"/>
<evidence type="ECO:0000256" key="2">
    <source>
        <dbReference type="SAM" id="MobiDB-lite"/>
    </source>
</evidence>
<evidence type="ECO:0000256" key="1">
    <source>
        <dbReference type="ARBA" id="ARBA00004906"/>
    </source>
</evidence>
<sequence>MTGVSKSNPPKPRKRVDAVSTDAPTASLVHAKDGTMLVWVRLQITVSDIIAAAVLSGNRNFEGRVHPLTRANYLASPSLVVAYALAGTERDAKDVEIPNIRWDAFVLMMRYIYTGSVTVEIDLAQELLRAADQYLLDDLKRLCEYTIAQDISEENVMLMYELAEAFNATTPREACLLFMRSCLIHRIIPDLQDFFISSLVKFHDPMKEHM</sequence>
<comment type="caution">
    <text evidence="4">The sequence shown here is derived from an EMBL/GenBank/DDBJ whole genome shotgun (WGS) entry which is preliminary data.</text>
</comment>
<dbReference type="PANTHER" id="PTHR46710">
    <property type="entry name" value="ARM REPEAT PROTEIN INTERACTING WITH ABF2"/>
    <property type="match status" value="1"/>
</dbReference>
<dbReference type="InterPro" id="IPR011333">
    <property type="entry name" value="SKP1/BTB/POZ_sf"/>
</dbReference>
<name>A0A6A3AWH8_HIBSY</name>
<feature type="domain" description="BTB" evidence="3">
    <location>
        <begin position="40"/>
        <end position="151"/>
    </location>
</feature>
<evidence type="ECO:0000313" key="4">
    <source>
        <dbReference type="EMBL" id="KAE8707242.1"/>
    </source>
</evidence>
<gene>
    <name evidence="4" type="ORF">F3Y22_tig00110384pilonHSYRG00064</name>
</gene>
<comment type="pathway">
    <text evidence="1">Protein modification; protein ubiquitination.</text>
</comment>
<dbReference type="InterPro" id="IPR000210">
    <property type="entry name" value="BTB/POZ_dom"/>
</dbReference>
<feature type="region of interest" description="Disordered" evidence="2">
    <location>
        <begin position="1"/>
        <end position="20"/>
    </location>
</feature>
<keyword evidence="5" id="KW-1185">Reference proteome</keyword>
<dbReference type="InterPro" id="IPR036008">
    <property type="entry name" value="Aconitase_4Fe-4S_dom"/>
</dbReference>
<dbReference type="SMART" id="SM00225">
    <property type="entry name" value="BTB"/>
    <property type="match status" value="1"/>
</dbReference>
<dbReference type="Proteomes" id="UP000436088">
    <property type="component" value="Unassembled WGS sequence"/>
</dbReference>
<dbReference type="EMBL" id="VEPZ02000964">
    <property type="protein sequence ID" value="KAE8707242.1"/>
    <property type="molecule type" value="Genomic_DNA"/>
</dbReference>
<dbReference type="Pfam" id="PF00330">
    <property type="entry name" value="Aconitase"/>
    <property type="match status" value="1"/>
</dbReference>
<dbReference type="PANTHER" id="PTHR46710:SF11">
    <property type="entry name" value="ARMADILLO BTB ARABIDOPSIS PROTEIN 1"/>
    <property type="match status" value="1"/>
</dbReference>
<accession>A0A6A3AWH8</accession>
<dbReference type="SUPFAM" id="SSF53732">
    <property type="entry name" value="Aconitase iron-sulfur domain"/>
    <property type="match status" value="1"/>
</dbReference>
<protein>
    <recommendedName>
        <fullName evidence="3">BTB domain-containing protein</fullName>
    </recommendedName>
</protein>
<dbReference type="AlphaFoldDB" id="A0A6A3AWH8"/>
<evidence type="ECO:0000259" key="3">
    <source>
        <dbReference type="SMART" id="SM00225"/>
    </source>
</evidence>
<dbReference type="InterPro" id="IPR001030">
    <property type="entry name" value="Acoase/IPM_deHydtase_lsu_aba"/>
</dbReference>
<proteinExistence type="predicted"/>
<dbReference type="InterPro" id="IPR044282">
    <property type="entry name" value="ABAP1/ARIA"/>
</dbReference>
<dbReference type="GO" id="GO:0016567">
    <property type="term" value="P:protein ubiquitination"/>
    <property type="evidence" value="ECO:0007669"/>
    <property type="project" value="UniProtKB-UniPathway"/>
</dbReference>
<reference evidence="4" key="1">
    <citation type="submission" date="2019-09" db="EMBL/GenBank/DDBJ databases">
        <title>Draft genome information of white flower Hibiscus syriacus.</title>
        <authorList>
            <person name="Kim Y.-M."/>
        </authorList>
    </citation>
    <scope>NUCLEOTIDE SEQUENCE [LARGE SCALE GENOMIC DNA]</scope>
    <source>
        <strain evidence="4">YM2019G1</strain>
    </source>
</reference>
<evidence type="ECO:0000313" key="5">
    <source>
        <dbReference type="Proteomes" id="UP000436088"/>
    </source>
</evidence>
<dbReference type="Gene3D" id="3.30.710.10">
    <property type="entry name" value="Potassium Channel Kv1.1, Chain A"/>
    <property type="match status" value="1"/>
</dbReference>